<dbReference type="Pfam" id="PF14759">
    <property type="entry name" value="Reductase_C"/>
    <property type="match status" value="1"/>
</dbReference>
<organism evidence="7 8">
    <name type="scientific">Cupriavidus yeoncheonensis</name>
    <dbReference type="NCBI Taxonomy" id="1462994"/>
    <lineage>
        <taxon>Bacteria</taxon>
        <taxon>Pseudomonadati</taxon>
        <taxon>Pseudomonadota</taxon>
        <taxon>Betaproteobacteria</taxon>
        <taxon>Burkholderiales</taxon>
        <taxon>Burkholderiaceae</taxon>
        <taxon>Cupriavidus</taxon>
    </lineage>
</organism>
<dbReference type="SUPFAM" id="SSF55424">
    <property type="entry name" value="FAD/NAD-linked reductases, dimerisation (C-terminal) domain"/>
    <property type="match status" value="1"/>
</dbReference>
<dbReference type="PANTHER" id="PTHR43557:SF2">
    <property type="entry name" value="RIESKE DOMAIN-CONTAINING PROTEIN-RELATED"/>
    <property type="match status" value="1"/>
</dbReference>
<evidence type="ECO:0000313" key="8">
    <source>
        <dbReference type="Proteomes" id="UP000672934"/>
    </source>
</evidence>
<feature type="domain" description="FAD/NAD(P)-binding" evidence="5">
    <location>
        <begin position="7"/>
        <end position="305"/>
    </location>
</feature>
<dbReference type="InterPro" id="IPR036188">
    <property type="entry name" value="FAD/NAD-bd_sf"/>
</dbReference>
<dbReference type="GO" id="GO:0016651">
    <property type="term" value="F:oxidoreductase activity, acting on NAD(P)H"/>
    <property type="evidence" value="ECO:0007669"/>
    <property type="project" value="TreeGrafter"/>
</dbReference>
<evidence type="ECO:0000256" key="3">
    <source>
        <dbReference type="ARBA" id="ARBA00022827"/>
    </source>
</evidence>
<evidence type="ECO:0000256" key="4">
    <source>
        <dbReference type="ARBA" id="ARBA00023002"/>
    </source>
</evidence>
<dbReference type="InterPro" id="IPR050446">
    <property type="entry name" value="FAD-oxidoreductase/Apoptosis"/>
</dbReference>
<dbReference type="Proteomes" id="UP000672934">
    <property type="component" value="Unassembled WGS sequence"/>
</dbReference>
<evidence type="ECO:0000313" key="7">
    <source>
        <dbReference type="EMBL" id="CAG2157607.1"/>
    </source>
</evidence>
<accession>A0A916NG55</accession>
<dbReference type="Gene3D" id="3.50.50.60">
    <property type="entry name" value="FAD/NAD(P)-binding domain"/>
    <property type="match status" value="2"/>
</dbReference>
<dbReference type="RefSeq" id="WP_211950891.1">
    <property type="nucleotide sequence ID" value="NZ_CAJPUY010000036.1"/>
</dbReference>
<feature type="domain" description="Reductase C-terminal" evidence="6">
    <location>
        <begin position="324"/>
        <end position="407"/>
    </location>
</feature>
<sequence length="407" mass="43100">MHTESTTIVIIGAGQAGGWAARTLREEGFAGRVVLIGDEAHPPYERPPLSKAVLAGEATPESVHLLDAAAIAALSIDWLASARVASIDRNARQLMLADASAIRYDKLILCTGGRARELDVPGAGLPGVHTLRTIDDAQRLGPALKRDARVAVVGGGWIGLEVAATARQRGAAVTVIETMQRLCERSVPQALSAYLQALHAAQGVEVLLGAAVTSFVPAASGGLDVMLSDGRSIPSDAVVVGIGLVPNDELARAAGLECDGGVLVDAQCRTSDPDIFAAGDVAVARNSWADRRLRLESWQNAQEQGIAAARSALGRDIHYDPLPWFWSDQHGTNLQIYGVPSPSHQMVVRGDPETGSFVFFYLDGERLVAALGGNAARDLRFARRLIERRTQVRAQDLADPGVSLAKL</sequence>
<keyword evidence="3" id="KW-0274">FAD</keyword>
<protein>
    <submittedName>
        <fullName evidence="7">Rhodocoxin reductase</fullName>
        <ecNumber evidence="7">1.18.1.-</ecNumber>
    </submittedName>
</protein>
<dbReference type="GO" id="GO:0005737">
    <property type="term" value="C:cytoplasm"/>
    <property type="evidence" value="ECO:0007669"/>
    <property type="project" value="TreeGrafter"/>
</dbReference>
<comment type="cofactor">
    <cofactor evidence="1">
        <name>FAD</name>
        <dbReference type="ChEBI" id="CHEBI:57692"/>
    </cofactor>
</comment>
<dbReference type="InterPro" id="IPR016156">
    <property type="entry name" value="FAD/NAD-linked_Rdtase_dimer_sf"/>
</dbReference>
<reference evidence="7" key="1">
    <citation type="submission" date="2021-03" db="EMBL/GenBank/DDBJ databases">
        <authorList>
            <person name="Peeters C."/>
        </authorList>
    </citation>
    <scope>NUCLEOTIDE SEQUENCE</scope>
    <source>
        <strain evidence="7">LMG 31506</strain>
    </source>
</reference>
<keyword evidence="4 7" id="KW-0560">Oxidoreductase</keyword>
<dbReference type="PRINTS" id="PR00368">
    <property type="entry name" value="FADPNR"/>
</dbReference>
<gene>
    <name evidence="7" type="primary">thcD</name>
    <name evidence="7" type="ORF">LMG31506_06063</name>
</gene>
<dbReference type="EMBL" id="CAJPUY010000036">
    <property type="protein sequence ID" value="CAG2157607.1"/>
    <property type="molecule type" value="Genomic_DNA"/>
</dbReference>
<dbReference type="PANTHER" id="PTHR43557">
    <property type="entry name" value="APOPTOSIS-INDUCING FACTOR 1"/>
    <property type="match status" value="1"/>
</dbReference>
<dbReference type="InterPro" id="IPR023753">
    <property type="entry name" value="FAD/NAD-binding_dom"/>
</dbReference>
<dbReference type="AlphaFoldDB" id="A0A916NG55"/>
<evidence type="ECO:0000259" key="5">
    <source>
        <dbReference type="Pfam" id="PF07992"/>
    </source>
</evidence>
<keyword evidence="8" id="KW-1185">Reference proteome</keyword>
<dbReference type="Gene3D" id="3.30.390.30">
    <property type="match status" value="1"/>
</dbReference>
<name>A0A916NG55_9BURK</name>
<dbReference type="EC" id="1.18.1.-" evidence="7"/>
<comment type="caution">
    <text evidence="7">The sequence shown here is derived from an EMBL/GenBank/DDBJ whole genome shotgun (WGS) entry which is preliminary data.</text>
</comment>
<dbReference type="PRINTS" id="PR00411">
    <property type="entry name" value="PNDRDTASEI"/>
</dbReference>
<proteinExistence type="predicted"/>
<dbReference type="Pfam" id="PF07992">
    <property type="entry name" value="Pyr_redox_2"/>
    <property type="match status" value="1"/>
</dbReference>
<evidence type="ECO:0000256" key="2">
    <source>
        <dbReference type="ARBA" id="ARBA00022630"/>
    </source>
</evidence>
<evidence type="ECO:0000256" key="1">
    <source>
        <dbReference type="ARBA" id="ARBA00001974"/>
    </source>
</evidence>
<evidence type="ECO:0000259" key="6">
    <source>
        <dbReference type="Pfam" id="PF14759"/>
    </source>
</evidence>
<dbReference type="InterPro" id="IPR028202">
    <property type="entry name" value="Reductase_C"/>
</dbReference>
<keyword evidence="2" id="KW-0285">Flavoprotein</keyword>
<dbReference type="SUPFAM" id="SSF51905">
    <property type="entry name" value="FAD/NAD(P)-binding domain"/>
    <property type="match status" value="1"/>
</dbReference>